<sequence>MVLAARRREPERTCPEGRFELSGHPRDVVGRSFLLERTLAHGPRAQRRMADLRRVVDALRERVDDVEVAREVLPAPRDACSKRRGVDVLGPFEVAHDERPLVVAHRGEGESAVAHDDGGDTVPARVRAGLIPEDLGVHVGMPVDETRRDREPLGVDLFGAALTDAAYAGDRGADDADVGLVGPEARSVDDEAVADHDVVARVARHATPPPAVMHSYYQRVRRLAGTGDGSSDLVASLYSTAP</sequence>
<evidence type="ECO:0000313" key="1">
    <source>
        <dbReference type="EMBL" id="CAB4836724.1"/>
    </source>
</evidence>
<dbReference type="AlphaFoldDB" id="A0A6J7AUS8"/>
<protein>
    <submittedName>
        <fullName evidence="1">Unannotated protein</fullName>
    </submittedName>
</protein>
<organism evidence="1">
    <name type="scientific">freshwater metagenome</name>
    <dbReference type="NCBI Taxonomy" id="449393"/>
    <lineage>
        <taxon>unclassified sequences</taxon>
        <taxon>metagenomes</taxon>
        <taxon>ecological metagenomes</taxon>
    </lineage>
</organism>
<accession>A0A6J7AUS8</accession>
<gene>
    <name evidence="1" type="ORF">UFOPK3139_03168</name>
</gene>
<reference evidence="1" key="1">
    <citation type="submission" date="2020-05" db="EMBL/GenBank/DDBJ databases">
        <authorList>
            <person name="Chiriac C."/>
            <person name="Salcher M."/>
            <person name="Ghai R."/>
            <person name="Kavagutti S V."/>
        </authorList>
    </citation>
    <scope>NUCLEOTIDE SEQUENCE</scope>
</reference>
<proteinExistence type="predicted"/>
<dbReference type="EMBL" id="CAFABA010000224">
    <property type="protein sequence ID" value="CAB4836724.1"/>
    <property type="molecule type" value="Genomic_DNA"/>
</dbReference>
<name>A0A6J7AUS8_9ZZZZ</name>